<evidence type="ECO:0000256" key="1">
    <source>
        <dbReference type="SAM" id="SignalP"/>
    </source>
</evidence>
<sequence>MRFHRLFMLAAILCASAVTYFSLPGPHNIQDQWGMSRVEGKNCPLYYPRESPWWEEIENQHYHLDE</sequence>
<dbReference type="Proteomes" id="UP000189733">
    <property type="component" value="Unassembled WGS sequence"/>
</dbReference>
<name>A0A1T4VFJ2_9BACT</name>
<dbReference type="EMBL" id="FUYA01000001">
    <property type="protein sequence ID" value="SKA63739.1"/>
    <property type="molecule type" value="Genomic_DNA"/>
</dbReference>
<proteinExistence type="predicted"/>
<organism evidence="2 3">
    <name type="scientific">Desulfobaculum bizertense DSM 18034</name>
    <dbReference type="NCBI Taxonomy" id="1121442"/>
    <lineage>
        <taxon>Bacteria</taxon>
        <taxon>Pseudomonadati</taxon>
        <taxon>Thermodesulfobacteriota</taxon>
        <taxon>Desulfovibrionia</taxon>
        <taxon>Desulfovibrionales</taxon>
        <taxon>Desulfovibrionaceae</taxon>
        <taxon>Desulfobaculum</taxon>
    </lineage>
</organism>
<evidence type="ECO:0000313" key="3">
    <source>
        <dbReference type="Proteomes" id="UP000189733"/>
    </source>
</evidence>
<reference evidence="2 3" key="1">
    <citation type="submission" date="2017-02" db="EMBL/GenBank/DDBJ databases">
        <authorList>
            <person name="Peterson S.W."/>
        </authorList>
    </citation>
    <scope>NUCLEOTIDE SEQUENCE [LARGE SCALE GENOMIC DNA]</scope>
    <source>
        <strain evidence="2 3">DSM 18034</strain>
    </source>
</reference>
<keyword evidence="1" id="KW-0732">Signal</keyword>
<feature type="signal peptide" evidence="1">
    <location>
        <begin position="1"/>
        <end position="20"/>
    </location>
</feature>
<feature type="chain" id="PRO_5013092107" evidence="1">
    <location>
        <begin position="21"/>
        <end position="66"/>
    </location>
</feature>
<dbReference type="AlphaFoldDB" id="A0A1T4VFJ2"/>
<accession>A0A1T4VFJ2</accession>
<protein>
    <submittedName>
        <fullName evidence="2">Uncharacterized protein</fullName>
    </submittedName>
</protein>
<dbReference type="RefSeq" id="WP_078683525.1">
    <property type="nucleotide sequence ID" value="NZ_FUYA01000001.1"/>
</dbReference>
<keyword evidence="3" id="KW-1185">Reference proteome</keyword>
<evidence type="ECO:0000313" key="2">
    <source>
        <dbReference type="EMBL" id="SKA63739.1"/>
    </source>
</evidence>
<gene>
    <name evidence="2" type="ORF">SAMN02745702_00200</name>
</gene>